<evidence type="ECO:0000256" key="1">
    <source>
        <dbReference type="SAM" id="Phobius"/>
    </source>
</evidence>
<dbReference type="EMBL" id="UINC01144227">
    <property type="protein sequence ID" value="SVD33605.1"/>
    <property type="molecule type" value="Genomic_DNA"/>
</dbReference>
<protein>
    <recommendedName>
        <fullName evidence="2">DUF6249 domain-containing protein</fullName>
    </recommendedName>
</protein>
<feature type="transmembrane region" description="Helical" evidence="1">
    <location>
        <begin position="118"/>
        <end position="136"/>
    </location>
</feature>
<feature type="domain" description="DUF6249" evidence="2">
    <location>
        <begin position="33"/>
        <end position="135"/>
    </location>
</feature>
<proteinExistence type="predicted"/>
<name>A0A382UIE3_9ZZZZ</name>
<dbReference type="Pfam" id="PF19762">
    <property type="entry name" value="DUF6249"/>
    <property type="match status" value="1"/>
</dbReference>
<evidence type="ECO:0000259" key="2">
    <source>
        <dbReference type="Pfam" id="PF19762"/>
    </source>
</evidence>
<evidence type="ECO:0000313" key="3">
    <source>
        <dbReference type="EMBL" id="SVD33605.1"/>
    </source>
</evidence>
<organism evidence="3">
    <name type="scientific">marine metagenome</name>
    <dbReference type="NCBI Taxonomy" id="408172"/>
    <lineage>
        <taxon>unclassified sequences</taxon>
        <taxon>metagenomes</taxon>
        <taxon>ecological metagenomes</taxon>
    </lineage>
</organism>
<reference evidence="3" key="1">
    <citation type="submission" date="2018-05" db="EMBL/GenBank/DDBJ databases">
        <authorList>
            <person name="Lanie J.A."/>
            <person name="Ng W.-L."/>
            <person name="Kazmierczak K.M."/>
            <person name="Andrzejewski T.M."/>
            <person name="Davidsen T.M."/>
            <person name="Wayne K.J."/>
            <person name="Tettelin H."/>
            <person name="Glass J.I."/>
            <person name="Rusch D."/>
            <person name="Podicherti R."/>
            <person name="Tsui H.-C.T."/>
            <person name="Winkler M.E."/>
        </authorList>
    </citation>
    <scope>NUCLEOTIDE SEQUENCE</scope>
</reference>
<gene>
    <name evidence="3" type="ORF">METZ01_LOCUS386459</name>
</gene>
<dbReference type="AlphaFoldDB" id="A0A382UIE3"/>
<accession>A0A382UIE3</accession>
<keyword evidence="1" id="KW-0812">Transmembrane</keyword>
<feature type="transmembrane region" description="Helical" evidence="1">
    <location>
        <begin position="93"/>
        <end position="112"/>
    </location>
</feature>
<keyword evidence="1" id="KW-1133">Transmembrane helix</keyword>
<feature type="transmembrane region" description="Helical" evidence="1">
    <location>
        <begin position="26"/>
        <end position="48"/>
    </location>
</feature>
<keyword evidence="1" id="KW-0472">Membrane</keyword>
<dbReference type="InterPro" id="IPR046216">
    <property type="entry name" value="DUF6249"/>
</dbReference>
<sequence>MVSLRYISWRDICHAYTQGVIMESTLALGIPYVAILMPVLLLGVIFFFDNKSKKEKYAAIVEISKNIQDPSEIKDLVEDLQERKKPIDYRRGGVISLFVGLGLFLFGTVSSIGILKGAGLLVATIGVGSIVAGYVYPNESAEITKAVEDFEKK</sequence>